<dbReference type="EMBL" id="CCBN010000020">
    <property type="protein sequence ID" value="CDO57363.1"/>
    <property type="molecule type" value="Genomic_DNA"/>
</dbReference>
<comment type="caution">
    <text evidence="3">The sequence shown here is derived from an EMBL/GenBank/DDBJ whole genome shotgun (WGS) entry which is preliminary data.</text>
</comment>
<sequence>MSLKSVVKGIESFLKSQEGATETHLPQNLVEIINKYTSSQNEFTKIHDELNRLKKAVNKNNNKSEAMFLECVALLAPKLSSSEQLNQWFIAYVNPAINSASNLNSVALSSRNFLLSVLNHGTAPLSDKKLENEADLFQSLLPSSVIIETPRQLYFYKIYQIYEGSSESFFQLRDEKTLDLAERKRFIIQNAREILTEFGKSHPEQFFTMINQVFLVPENRKLVLSLVSNLLGTHEKVDFSKVSDTQFLESLYDCLLLDTSSNILSIGVNVLVMLIPFNAGRISLPKLLVIFGRLIIWNARQFSKLTSYQESKAADLQAISEAAQVETTNKETDWKVLYEVFICPDAKPIDLLPFFSFIYGLFPYNLLEFSRSPSEYLISAGYQKDIPLFWDDEQIISSVKTMSRKFTLNTFLINYSKEQELNGSSRWNTPPEDLAAHCLSLNMSKSLRYDSSITCKLEDEAFQYTERPNSPRSPSVSSFNSKNHIPFDEPLANFTYENYLLRQHELLYKKPEQPTTVVQTPTPSIDVPQQLTRQKSMYGSSPVFLPLTSSAEGLRSPLLISHSGPSSGITPITVSHPHPVQNNRKNSDPESFNLSPITTYSSHSEHDSGPDDIFALNSSIKQQIVQTTDPYLLFYQRELSLMKNEIDFSNYLERISRHAYQSQLDFANTTQINNSQIEHLTTLVKTLKEKNLNLELASKKARSDYKELSLKTNTCTAVMSKDNKDLKFVIKDLTEKLSKNEKELEISRKEQKRCFEILTQKQTKIAVMEETITHMTEALSKADSYKNSLLQANNRIKHLETLKSNFMTPYERDHAMDALSNLKKFEDSKNAALFETKNIKLQAEIERKGYKYQIRHEQEKSIMSNKARESFENFRKDQLLANEETKELRKQLQNTQNDLSRLSDEMNELNLANKQLQILVDNYEAQIRLLDQAIKFQSESTGKMLQGPTHHKSQYDVHNHHKIKPRPGTDEFKSNRLKKSPSISSVPSSYP</sequence>
<feature type="region of interest" description="Disordered" evidence="2">
    <location>
        <begin position="942"/>
        <end position="991"/>
    </location>
</feature>
<proteinExistence type="predicted"/>
<feature type="compositionally biased region" description="Polar residues" evidence="2">
    <location>
        <begin position="580"/>
        <end position="602"/>
    </location>
</feature>
<feature type="compositionally biased region" description="Low complexity" evidence="2">
    <location>
        <begin position="980"/>
        <end position="991"/>
    </location>
</feature>
<dbReference type="PANTHER" id="PTHR15154:SF2">
    <property type="entry name" value="HAMARTIN"/>
    <property type="match status" value="1"/>
</dbReference>
<evidence type="ECO:0000313" key="4">
    <source>
        <dbReference type="Proteomes" id="UP000242525"/>
    </source>
</evidence>
<evidence type="ECO:0000256" key="1">
    <source>
        <dbReference type="SAM" id="Coils"/>
    </source>
</evidence>
<protein>
    <submittedName>
        <fullName evidence="3">Uncharacterized protein</fullName>
    </submittedName>
</protein>
<reference evidence="3" key="1">
    <citation type="submission" date="2014-03" db="EMBL/GenBank/DDBJ databases">
        <authorList>
            <person name="Casaregola S."/>
        </authorList>
    </citation>
    <scope>NUCLEOTIDE SEQUENCE [LARGE SCALE GENOMIC DNA]</scope>
    <source>
        <strain evidence="3">CLIB 918</strain>
    </source>
</reference>
<evidence type="ECO:0000313" key="3">
    <source>
        <dbReference type="EMBL" id="CDO57363.1"/>
    </source>
</evidence>
<dbReference type="PANTHER" id="PTHR15154">
    <property type="entry name" value="HAMARTIN"/>
    <property type="match status" value="1"/>
</dbReference>
<dbReference type="AlphaFoldDB" id="A0A0J9XIW3"/>
<accession>A0A0J9XIW3</accession>
<dbReference type="STRING" id="1173061.A0A0J9XIW3"/>
<evidence type="ECO:0000256" key="2">
    <source>
        <dbReference type="SAM" id="MobiDB-lite"/>
    </source>
</evidence>
<dbReference type="GO" id="GO:0033596">
    <property type="term" value="C:TSC1-TSC2 complex"/>
    <property type="evidence" value="ECO:0007669"/>
    <property type="project" value="TreeGrafter"/>
</dbReference>
<feature type="region of interest" description="Disordered" evidence="2">
    <location>
        <begin position="577"/>
        <end position="609"/>
    </location>
</feature>
<keyword evidence="4" id="KW-1185">Reference proteome</keyword>
<keyword evidence="1" id="KW-0175">Coiled coil</keyword>
<dbReference type="Proteomes" id="UP000242525">
    <property type="component" value="Unassembled WGS sequence"/>
</dbReference>
<dbReference type="OrthoDB" id="6022054at2759"/>
<dbReference type="GO" id="GO:0032007">
    <property type="term" value="P:negative regulation of TOR signaling"/>
    <property type="evidence" value="ECO:0007669"/>
    <property type="project" value="TreeGrafter"/>
</dbReference>
<gene>
    <name evidence="3" type="ORF">BN980_GECA20s01836g</name>
</gene>
<feature type="coiled-coil region" evidence="1">
    <location>
        <begin position="677"/>
        <end position="750"/>
    </location>
</feature>
<organism evidence="3 4">
    <name type="scientific">Geotrichum candidum</name>
    <name type="common">Oospora lactis</name>
    <name type="synonym">Dipodascus geotrichum</name>
    <dbReference type="NCBI Taxonomy" id="1173061"/>
    <lineage>
        <taxon>Eukaryota</taxon>
        <taxon>Fungi</taxon>
        <taxon>Dikarya</taxon>
        <taxon>Ascomycota</taxon>
        <taxon>Saccharomycotina</taxon>
        <taxon>Dipodascomycetes</taxon>
        <taxon>Dipodascales</taxon>
        <taxon>Dipodascaceae</taxon>
        <taxon>Geotrichum</taxon>
    </lineage>
</organism>
<dbReference type="GO" id="GO:0051726">
    <property type="term" value="P:regulation of cell cycle"/>
    <property type="evidence" value="ECO:0007669"/>
    <property type="project" value="TreeGrafter"/>
</dbReference>
<name>A0A0J9XIW3_GEOCN</name>
<dbReference type="InterPro" id="IPR007483">
    <property type="entry name" value="Hamartin"/>
</dbReference>
<feature type="coiled-coil region" evidence="1">
    <location>
        <begin position="878"/>
        <end position="933"/>
    </location>
</feature>